<evidence type="ECO:0000313" key="3">
    <source>
        <dbReference type="EnsemblMetazoa" id="CLYHEMP016697.1"/>
    </source>
</evidence>
<feature type="region of interest" description="Disordered" evidence="2">
    <location>
        <begin position="330"/>
        <end position="416"/>
    </location>
</feature>
<dbReference type="Proteomes" id="UP000594262">
    <property type="component" value="Unplaced"/>
</dbReference>
<feature type="coiled-coil region" evidence="1">
    <location>
        <begin position="160"/>
        <end position="187"/>
    </location>
</feature>
<feature type="region of interest" description="Disordered" evidence="2">
    <location>
        <begin position="676"/>
        <end position="715"/>
    </location>
</feature>
<dbReference type="EnsemblMetazoa" id="CLYHEMT016697.1">
    <property type="protein sequence ID" value="CLYHEMP016697.1"/>
    <property type="gene ID" value="CLYHEMG016697"/>
</dbReference>
<name>A0A7M6DMS3_9CNID</name>
<evidence type="ECO:0000313" key="4">
    <source>
        <dbReference type="Proteomes" id="UP000594262"/>
    </source>
</evidence>
<feature type="compositionally biased region" description="Polar residues" evidence="2">
    <location>
        <begin position="676"/>
        <end position="686"/>
    </location>
</feature>
<reference evidence="3" key="1">
    <citation type="submission" date="2021-01" db="UniProtKB">
        <authorList>
            <consortium name="EnsemblMetazoa"/>
        </authorList>
    </citation>
    <scope>IDENTIFICATION</scope>
</reference>
<keyword evidence="4" id="KW-1185">Reference proteome</keyword>
<dbReference type="AlphaFoldDB" id="A0A7M6DMS3"/>
<proteinExistence type="predicted"/>
<organism evidence="3 4">
    <name type="scientific">Clytia hemisphaerica</name>
    <dbReference type="NCBI Taxonomy" id="252671"/>
    <lineage>
        <taxon>Eukaryota</taxon>
        <taxon>Metazoa</taxon>
        <taxon>Cnidaria</taxon>
        <taxon>Hydrozoa</taxon>
        <taxon>Hydroidolina</taxon>
        <taxon>Leptothecata</taxon>
        <taxon>Obeliida</taxon>
        <taxon>Clytiidae</taxon>
        <taxon>Clytia</taxon>
    </lineage>
</organism>
<protein>
    <submittedName>
        <fullName evidence="3">Uncharacterized protein</fullName>
    </submittedName>
</protein>
<keyword evidence="1" id="KW-0175">Coiled coil</keyword>
<evidence type="ECO:0000256" key="1">
    <source>
        <dbReference type="SAM" id="Coils"/>
    </source>
</evidence>
<accession>A0A7M6DMS3</accession>
<evidence type="ECO:0000256" key="2">
    <source>
        <dbReference type="SAM" id="MobiDB-lite"/>
    </source>
</evidence>
<sequence>MEIDTEKNAKMDVKKTALDRLSITTPEVFEYVPRASSRNNSRSSKKSSTFNFEKAYHDMLEKLKFKENEVATLKQHMQLICSERDDLKKDAELLVAVNNQSLHRLGAITEERPEASKIDELLKRILKSDQLIDALAVERTENAELIRHVHAENGICRNTIQLLKEDIKEKEKALEAKQKALEAKEMVIETKDASLKTKDKDLVTFTKQSQLTIKAKDEIVKELEKKIQELIGRLLIEIKKSSALESSIKDKDKTIQNYKTKSTEQAQLIEQLNNDINQRRNRIKELTLLKMEHYEKLDENEATIEQLWAELQYMKNNTFKKKCKKLFSCRSSRSQPAERERPVARQQDGALRHVEDTEASSSRQAPLMDAKLNDIGSTNASKSPKAVDKNPDSATSNCGSIECENSGKTGASADKASNVTTGVPAINSNAGDVVTPEQDKDVVTSVSTNKCIYIIPEIIITPPSTPSGENVTIAQGPTVAPKPKIVIVTETGANNLDITPQDNDASAQKSLGSQAVAQKPDDVMSVHSAQKIDIVDSQALAPKPEGPLSTHPQKISVAESQVMAIKPEGVLNTRYAQKIDAVDSQAVAKKPEGVLNVHVDVTESQAVGSTEECILEGPSVGKYDVAESQEVIPTSDVVPSILSINEATLAKGPQKVKKPNLTFSVTTIVSCTSTAMETDSTTNNEAAASINEHDSTQHATNEQNEVAGRQPNLAQ</sequence>
<feature type="coiled-coil region" evidence="1">
    <location>
        <begin position="213"/>
        <end position="289"/>
    </location>
</feature>